<comment type="caution">
    <text evidence="8">The sequence shown here is derived from an EMBL/GenBank/DDBJ whole genome shotgun (WGS) entry which is preliminary data.</text>
</comment>
<keyword evidence="2 5" id="KW-0690">Ribosome biogenesis</keyword>
<dbReference type="GO" id="GO:0005737">
    <property type="term" value="C:cytoplasm"/>
    <property type="evidence" value="ECO:0007669"/>
    <property type="project" value="UniProtKB-SubCell"/>
</dbReference>
<dbReference type="PANTHER" id="PTHR33692:SF1">
    <property type="entry name" value="RIBOSOME MATURATION FACTOR RIMM"/>
    <property type="match status" value="1"/>
</dbReference>
<dbReference type="Gene3D" id="2.40.30.60">
    <property type="entry name" value="RimM"/>
    <property type="match status" value="1"/>
</dbReference>
<dbReference type="Proteomes" id="UP000031561">
    <property type="component" value="Unassembled WGS sequence"/>
</dbReference>
<evidence type="ECO:0000256" key="3">
    <source>
        <dbReference type="ARBA" id="ARBA00022552"/>
    </source>
</evidence>
<proteinExistence type="inferred from homology"/>
<comment type="function">
    <text evidence="5">An accessory protein needed during the final step in the assembly of 30S ribosomal subunit, possibly for assembly of the head region. Essential for efficient processing of 16S rRNA. May be needed both before and after RbfA during the maturation of 16S rRNA. It has affinity for free ribosomal 30S subunits but not for 70S ribosomes.</text>
</comment>
<feature type="domain" description="RimM N-terminal" evidence="6">
    <location>
        <begin position="7"/>
        <end position="89"/>
    </location>
</feature>
<gene>
    <name evidence="5 8" type="primary">rimM</name>
    <name evidence="8" type="ORF">QQ91_0005615</name>
</gene>
<dbReference type="AlphaFoldDB" id="A0ABD4T152"/>
<evidence type="ECO:0000313" key="9">
    <source>
        <dbReference type="Proteomes" id="UP000031561"/>
    </source>
</evidence>
<dbReference type="InterPro" id="IPR009000">
    <property type="entry name" value="Transl_B-barrel_sf"/>
</dbReference>
<dbReference type="NCBIfam" id="TIGR02273">
    <property type="entry name" value="16S_RimM"/>
    <property type="match status" value="1"/>
</dbReference>
<dbReference type="InterPro" id="IPR011033">
    <property type="entry name" value="PRC_barrel-like_sf"/>
</dbReference>
<dbReference type="RefSeq" id="WP_166280922.1">
    <property type="nucleotide sequence ID" value="NZ_JTHE03000037.1"/>
</dbReference>
<reference evidence="8 9" key="1">
    <citation type="journal article" date="2015" name="Genome Announc.">
        <title>Draft Genome Sequence of Filamentous Marine Cyanobacterium Lyngbya confervoides Strain BDU141951.</title>
        <authorList>
            <person name="Chandrababunaidu M.M."/>
            <person name="Sen D."/>
            <person name="Tripathy S."/>
        </authorList>
    </citation>
    <scope>NUCLEOTIDE SEQUENCE [LARGE SCALE GENOMIC DNA]</scope>
    <source>
        <strain evidence="8 9">BDU141951</strain>
    </source>
</reference>
<dbReference type="InterPro" id="IPR036976">
    <property type="entry name" value="RimM_N_sf"/>
</dbReference>
<dbReference type="SUPFAM" id="SSF50346">
    <property type="entry name" value="PRC-barrel domain"/>
    <property type="match status" value="1"/>
</dbReference>
<comment type="similarity">
    <text evidence="5">Belongs to the RimM family.</text>
</comment>
<dbReference type="Pfam" id="PF24986">
    <property type="entry name" value="PRC_RimM"/>
    <property type="match status" value="1"/>
</dbReference>
<name>A0ABD4T152_9CYAN</name>
<comment type="domain">
    <text evidence="5">The PRC barrel domain binds ribosomal protein uS19.</text>
</comment>
<dbReference type="InterPro" id="IPR011961">
    <property type="entry name" value="RimM"/>
</dbReference>
<comment type="subunit">
    <text evidence="5">Binds ribosomal protein uS19.</text>
</comment>
<feature type="domain" description="Ribosome maturation factor RimM PRC barrel" evidence="7">
    <location>
        <begin position="105"/>
        <end position="172"/>
    </location>
</feature>
<accession>A0ABD4T152</accession>
<dbReference type="HAMAP" id="MF_00014">
    <property type="entry name" value="Ribosome_mat_RimM"/>
    <property type="match status" value="1"/>
</dbReference>
<dbReference type="GO" id="GO:0006364">
    <property type="term" value="P:rRNA processing"/>
    <property type="evidence" value="ECO:0007669"/>
    <property type="project" value="UniProtKB-UniRule"/>
</dbReference>
<dbReference type="GO" id="GO:0042274">
    <property type="term" value="P:ribosomal small subunit biogenesis"/>
    <property type="evidence" value="ECO:0007669"/>
    <property type="project" value="UniProtKB-UniRule"/>
</dbReference>
<evidence type="ECO:0000256" key="4">
    <source>
        <dbReference type="ARBA" id="ARBA00023186"/>
    </source>
</evidence>
<dbReference type="SUPFAM" id="SSF50447">
    <property type="entry name" value="Translation proteins"/>
    <property type="match status" value="1"/>
</dbReference>
<dbReference type="InterPro" id="IPR056792">
    <property type="entry name" value="PRC_RimM"/>
</dbReference>
<evidence type="ECO:0000256" key="5">
    <source>
        <dbReference type="HAMAP-Rule" id="MF_00014"/>
    </source>
</evidence>
<dbReference type="PANTHER" id="PTHR33692">
    <property type="entry name" value="RIBOSOME MATURATION FACTOR RIMM"/>
    <property type="match status" value="1"/>
</dbReference>
<dbReference type="EMBL" id="JTHE03000037">
    <property type="protein sequence ID" value="MCM1982304.1"/>
    <property type="molecule type" value="Genomic_DNA"/>
</dbReference>
<evidence type="ECO:0000259" key="6">
    <source>
        <dbReference type="Pfam" id="PF01782"/>
    </source>
</evidence>
<protein>
    <recommendedName>
        <fullName evidence="5">Ribosome maturation factor RimM</fullName>
    </recommendedName>
</protein>
<evidence type="ECO:0000256" key="2">
    <source>
        <dbReference type="ARBA" id="ARBA00022517"/>
    </source>
</evidence>
<keyword evidence="4 5" id="KW-0143">Chaperone</keyword>
<keyword evidence="9" id="KW-1185">Reference proteome</keyword>
<organism evidence="8 9">
    <name type="scientific">Lyngbya confervoides BDU141951</name>
    <dbReference type="NCBI Taxonomy" id="1574623"/>
    <lineage>
        <taxon>Bacteria</taxon>
        <taxon>Bacillati</taxon>
        <taxon>Cyanobacteriota</taxon>
        <taxon>Cyanophyceae</taxon>
        <taxon>Oscillatoriophycideae</taxon>
        <taxon>Oscillatoriales</taxon>
        <taxon>Microcoleaceae</taxon>
        <taxon>Lyngbya</taxon>
    </lineage>
</organism>
<dbReference type="InterPro" id="IPR002676">
    <property type="entry name" value="RimM_N"/>
</dbReference>
<evidence type="ECO:0000256" key="1">
    <source>
        <dbReference type="ARBA" id="ARBA00022490"/>
    </source>
</evidence>
<keyword evidence="1 5" id="KW-0963">Cytoplasm</keyword>
<evidence type="ECO:0000259" key="7">
    <source>
        <dbReference type="Pfam" id="PF24986"/>
    </source>
</evidence>
<dbReference type="Pfam" id="PF01782">
    <property type="entry name" value="RimM"/>
    <property type="match status" value="1"/>
</dbReference>
<evidence type="ECO:0000313" key="8">
    <source>
        <dbReference type="EMBL" id="MCM1982304.1"/>
    </source>
</evidence>
<sequence>MDSWIEIGKIVAPQGLRGEVRVYPDSDFPERFLSPGKRWIRSAAAESPRPLNLTQGRRLESKNLYVLKFAEINTRTEAEALRGLQILVEAGDRLPLGPGEFYLMDLIGLAVFDHQSQQEIGLVTSLINAGNDLLEIQLCTPTSPKVLVPFVTEFFPVINLPEGRLEIDPVPGLLPEGIG</sequence>
<dbReference type="Gene3D" id="2.30.30.240">
    <property type="entry name" value="PRC-barrel domain"/>
    <property type="match status" value="1"/>
</dbReference>
<keyword evidence="3 5" id="KW-0698">rRNA processing</keyword>
<comment type="subcellular location">
    <subcellularLocation>
        <location evidence="5">Cytoplasm</location>
    </subcellularLocation>
</comment>